<dbReference type="RefSeq" id="WP_281736768.1">
    <property type="nucleotide sequence ID" value="NZ_JAKETQ010000002.1"/>
</dbReference>
<dbReference type="AlphaFoldDB" id="A0AA41UCT1"/>
<gene>
    <name evidence="2" type="ORF">ML536_17755</name>
</gene>
<proteinExistence type="predicted"/>
<sequence>MTLLYDPFIPTTGTPRRPTRMELPPAGPERHGRNVRARTTSRYQLRSPSGEYVRLDLGGLIVNVDYAWIGFASELEAVRRKHPEWADYTVVEVKPPAKPVDYLIGKRGPR</sequence>
<reference evidence="2" key="1">
    <citation type="submission" date="2022-03" db="EMBL/GenBank/DDBJ databases">
        <title>The complete genome sequence of a Methyloterrigena soli.</title>
        <authorList>
            <person name="Zi Z."/>
        </authorList>
    </citation>
    <scope>NUCLEOTIDE SEQUENCE</scope>
    <source>
        <strain evidence="2">M48</strain>
    </source>
</reference>
<accession>A0AA41UCT1</accession>
<keyword evidence="3" id="KW-1185">Reference proteome</keyword>
<evidence type="ECO:0000256" key="1">
    <source>
        <dbReference type="SAM" id="MobiDB-lite"/>
    </source>
</evidence>
<feature type="region of interest" description="Disordered" evidence="1">
    <location>
        <begin position="9"/>
        <end position="36"/>
    </location>
</feature>
<dbReference type="Proteomes" id="UP001156140">
    <property type="component" value="Unassembled WGS sequence"/>
</dbReference>
<dbReference type="EMBL" id="JALAZD010000002">
    <property type="protein sequence ID" value="MCI0128680.1"/>
    <property type="molecule type" value="Genomic_DNA"/>
</dbReference>
<evidence type="ECO:0000313" key="2">
    <source>
        <dbReference type="EMBL" id="MCI0128680.1"/>
    </source>
</evidence>
<name>A0AA41UCT1_9HYPH</name>
<evidence type="ECO:0000313" key="3">
    <source>
        <dbReference type="Proteomes" id="UP001156140"/>
    </source>
</evidence>
<protein>
    <submittedName>
        <fullName evidence="2">Uncharacterized protein</fullName>
    </submittedName>
</protein>
<comment type="caution">
    <text evidence="2">The sequence shown here is derived from an EMBL/GenBank/DDBJ whole genome shotgun (WGS) entry which is preliminary data.</text>
</comment>
<organism evidence="2 3">
    <name type="scientific">Paradevosia shaoguanensis</name>
    <dbReference type="NCBI Taxonomy" id="1335043"/>
    <lineage>
        <taxon>Bacteria</taxon>
        <taxon>Pseudomonadati</taxon>
        <taxon>Pseudomonadota</taxon>
        <taxon>Alphaproteobacteria</taxon>
        <taxon>Hyphomicrobiales</taxon>
        <taxon>Devosiaceae</taxon>
        <taxon>Paradevosia</taxon>
    </lineage>
</organism>